<dbReference type="PaxDb" id="73239-Q7RHI9"/>
<dbReference type="AlphaFoldDB" id="Q7RHI9"/>
<dbReference type="InParanoid" id="Q7RHI9"/>
<evidence type="ECO:0000313" key="1">
    <source>
        <dbReference type="EMBL" id="EAA15802.1"/>
    </source>
</evidence>
<reference evidence="1 2" key="1">
    <citation type="journal article" date="2002" name="Nature">
        <title>Genome sequence and comparative analysis of the model rodent malaria parasite Plasmodium yoelii yoelii.</title>
        <authorList>
            <person name="Carlton J.M."/>
            <person name="Angiuoli S.V."/>
            <person name="Suh B.B."/>
            <person name="Kooij T.W."/>
            <person name="Pertea M."/>
            <person name="Silva J.C."/>
            <person name="Ermolaeva M.D."/>
            <person name="Allen J.E."/>
            <person name="Selengut J.D."/>
            <person name="Koo H.L."/>
            <person name="Peterson J.D."/>
            <person name="Pop M."/>
            <person name="Kosack D.S."/>
            <person name="Shumway M.F."/>
            <person name="Bidwell S.L."/>
            <person name="Shallom S.J."/>
            <person name="van Aken S.E."/>
            <person name="Riedmuller S.B."/>
            <person name="Feldblyum T.V."/>
            <person name="Cho J.K."/>
            <person name="Quackenbush J."/>
            <person name="Sedegah M."/>
            <person name="Shoaibi A."/>
            <person name="Cummings L.M."/>
            <person name="Florens L."/>
            <person name="Yates J.R."/>
            <person name="Raine J.D."/>
            <person name="Sinden R.E."/>
            <person name="Harris M.A."/>
            <person name="Cunningham D.A."/>
            <person name="Preiser P.R."/>
            <person name="Bergman L.W."/>
            <person name="Vaidya A.B."/>
            <person name="van Lin L.H."/>
            <person name="Janse C.J."/>
            <person name="Waters A.P."/>
            <person name="Smith H.O."/>
            <person name="White O.R."/>
            <person name="Salzberg S.L."/>
            <person name="Venter J.C."/>
            <person name="Fraser C.M."/>
            <person name="Hoffman S.L."/>
            <person name="Gardner M.J."/>
            <person name="Carucci D.J."/>
        </authorList>
    </citation>
    <scope>NUCLEOTIDE SEQUENCE [LARGE SCALE GENOMIC DNA]</scope>
    <source>
        <strain evidence="1 2">17XNL</strain>
    </source>
</reference>
<evidence type="ECO:0000313" key="2">
    <source>
        <dbReference type="Proteomes" id="UP000008553"/>
    </source>
</evidence>
<name>Q7RHI9_PLAYO</name>
<dbReference type="KEGG" id="pyo:PY17X_1112600"/>
<keyword evidence="2" id="KW-1185">Reference proteome</keyword>
<gene>
    <name evidence="1" type="ORF">PY03997</name>
</gene>
<accession>Q7RHI9</accession>
<comment type="caution">
    <text evidence="1">The sequence shown here is derived from an EMBL/GenBank/DDBJ whole genome shotgun (WGS) entry which is preliminary data.</text>
</comment>
<dbReference type="Proteomes" id="UP000008553">
    <property type="component" value="Unassembled WGS sequence"/>
</dbReference>
<organism evidence="1 2">
    <name type="scientific">Plasmodium yoelii yoelii</name>
    <dbReference type="NCBI Taxonomy" id="73239"/>
    <lineage>
        <taxon>Eukaryota</taxon>
        <taxon>Sar</taxon>
        <taxon>Alveolata</taxon>
        <taxon>Apicomplexa</taxon>
        <taxon>Aconoidasida</taxon>
        <taxon>Haemosporida</taxon>
        <taxon>Plasmodiidae</taxon>
        <taxon>Plasmodium</taxon>
        <taxon>Plasmodium (Vinckeia)</taxon>
    </lineage>
</organism>
<sequence>MNRLNLLFKLYHRRTECNYSTSLVGNSNHVKLKNISYNFYKNSKINNILNEENYENAIKISETISNFYKNKIYNNQSYILIFKGLMNILLKIKEEKKKKKIVNIMNIFVLYFKDHINIMNEQDITLLLDTNGK</sequence>
<protein>
    <submittedName>
        <fullName evidence="1">Uncharacterized protein</fullName>
    </submittedName>
</protein>
<proteinExistence type="predicted"/>
<dbReference type="EMBL" id="AABL01001197">
    <property type="protein sequence ID" value="EAA15802.1"/>
    <property type="molecule type" value="Genomic_DNA"/>
</dbReference>
<feature type="non-terminal residue" evidence="1">
    <location>
        <position position="133"/>
    </location>
</feature>